<dbReference type="EMBL" id="CM042027">
    <property type="protein sequence ID" value="KAI3804023.1"/>
    <property type="molecule type" value="Genomic_DNA"/>
</dbReference>
<dbReference type="Proteomes" id="UP001056120">
    <property type="component" value="Linkage Group LG10"/>
</dbReference>
<reference evidence="2" key="1">
    <citation type="journal article" date="2022" name="Mol. Ecol. Resour.">
        <title>The genomes of chicory, endive, great burdock and yacon provide insights into Asteraceae palaeo-polyploidization history and plant inulin production.</title>
        <authorList>
            <person name="Fan W."/>
            <person name="Wang S."/>
            <person name="Wang H."/>
            <person name="Wang A."/>
            <person name="Jiang F."/>
            <person name="Liu H."/>
            <person name="Zhao H."/>
            <person name="Xu D."/>
            <person name="Zhang Y."/>
        </authorList>
    </citation>
    <scope>NUCLEOTIDE SEQUENCE [LARGE SCALE GENOMIC DNA]</scope>
    <source>
        <strain evidence="2">cv. Yunnan</strain>
    </source>
</reference>
<organism evidence="1 2">
    <name type="scientific">Smallanthus sonchifolius</name>
    <dbReference type="NCBI Taxonomy" id="185202"/>
    <lineage>
        <taxon>Eukaryota</taxon>
        <taxon>Viridiplantae</taxon>
        <taxon>Streptophyta</taxon>
        <taxon>Embryophyta</taxon>
        <taxon>Tracheophyta</taxon>
        <taxon>Spermatophyta</taxon>
        <taxon>Magnoliopsida</taxon>
        <taxon>eudicotyledons</taxon>
        <taxon>Gunneridae</taxon>
        <taxon>Pentapetalae</taxon>
        <taxon>asterids</taxon>
        <taxon>campanulids</taxon>
        <taxon>Asterales</taxon>
        <taxon>Asteraceae</taxon>
        <taxon>Asteroideae</taxon>
        <taxon>Heliantheae alliance</taxon>
        <taxon>Millerieae</taxon>
        <taxon>Smallanthus</taxon>
    </lineage>
</organism>
<sequence length="268" mass="31635">MTLERICPTKKNWNIQMVDALGNYPNYLQENSRKYYFKEIEERGVLKKLSCKKKEVGLLSGDLKELDMHSFDFNLFSCLHFAKPELPTELREKIFQATSDVRKWWRKQEQLPSFCGLSKSVAKRRAKKYGRCRKCGNWSHDRKCNKNQTWAQSEYTYLIEVGAIRRLAEWTIRKGSNFHYAIRNELFGFENTNQAKSYQKHQEFKILEGSFPEHWPPRSQNWSTIVNKQLKDKTEEKQGDARSCIPLHGRALALLLPHSPEPYPLYPV</sequence>
<gene>
    <name evidence="1" type="ORF">L1987_32191</name>
</gene>
<evidence type="ECO:0000313" key="2">
    <source>
        <dbReference type="Proteomes" id="UP001056120"/>
    </source>
</evidence>
<reference evidence="1 2" key="2">
    <citation type="journal article" date="2022" name="Mol. Ecol. Resour.">
        <title>The genomes of chicory, endive, great burdock and yacon provide insights into Asteraceae paleo-polyploidization history and plant inulin production.</title>
        <authorList>
            <person name="Fan W."/>
            <person name="Wang S."/>
            <person name="Wang H."/>
            <person name="Wang A."/>
            <person name="Jiang F."/>
            <person name="Liu H."/>
            <person name="Zhao H."/>
            <person name="Xu D."/>
            <person name="Zhang Y."/>
        </authorList>
    </citation>
    <scope>NUCLEOTIDE SEQUENCE [LARGE SCALE GENOMIC DNA]</scope>
    <source>
        <strain evidence="2">cv. Yunnan</strain>
        <tissue evidence="1">Leaves</tissue>
    </source>
</reference>
<evidence type="ECO:0000313" key="1">
    <source>
        <dbReference type="EMBL" id="KAI3804023.1"/>
    </source>
</evidence>
<comment type="caution">
    <text evidence="1">The sequence shown here is derived from an EMBL/GenBank/DDBJ whole genome shotgun (WGS) entry which is preliminary data.</text>
</comment>
<accession>A0ACB9I6Z7</accession>
<keyword evidence="2" id="KW-1185">Reference proteome</keyword>
<name>A0ACB9I6Z7_9ASTR</name>
<proteinExistence type="predicted"/>
<protein>
    <submittedName>
        <fullName evidence="1">Uncharacterized protein</fullName>
    </submittedName>
</protein>